<organism evidence="1 2">
    <name type="scientific">Camellia sinensis</name>
    <name type="common">Tea plant</name>
    <name type="synonym">Thea sinensis</name>
    <dbReference type="NCBI Taxonomy" id="4442"/>
    <lineage>
        <taxon>Eukaryota</taxon>
        <taxon>Viridiplantae</taxon>
        <taxon>Streptophyta</taxon>
        <taxon>Embryophyta</taxon>
        <taxon>Tracheophyta</taxon>
        <taxon>Spermatophyta</taxon>
        <taxon>Magnoliopsida</taxon>
        <taxon>eudicotyledons</taxon>
        <taxon>Gunneridae</taxon>
        <taxon>Pentapetalae</taxon>
        <taxon>asterids</taxon>
        <taxon>Ericales</taxon>
        <taxon>Theaceae</taxon>
        <taxon>Camellia</taxon>
    </lineage>
</organism>
<sequence length="176" mass="20032">MELLISYCLANHLLPLPFLHHSICSHFSLCTAQSTHSIDTNLTTLQMDEFGVLVESTGFKAQGKSTPIADLKTKTNTNNGGSQNFGINSSFDLKPTPVNQSKSVYTWNSTIGSFDGDLDGIFRFNNNRKAGNLTDFDTFDDVFGRKFWWNGVGIQWVEEEFGRKWSKMIYTRLWWK</sequence>
<gene>
    <name evidence="1" type="ORF">HYC85_022773</name>
</gene>
<reference evidence="2" key="1">
    <citation type="journal article" date="2020" name="Nat. Commun.">
        <title>Genome assembly of wild tea tree DASZ reveals pedigree and selection history of tea varieties.</title>
        <authorList>
            <person name="Zhang W."/>
            <person name="Zhang Y."/>
            <person name="Qiu H."/>
            <person name="Guo Y."/>
            <person name="Wan H."/>
            <person name="Zhang X."/>
            <person name="Scossa F."/>
            <person name="Alseekh S."/>
            <person name="Zhang Q."/>
            <person name="Wang P."/>
            <person name="Xu L."/>
            <person name="Schmidt M.H."/>
            <person name="Jia X."/>
            <person name="Li D."/>
            <person name="Zhu A."/>
            <person name="Guo F."/>
            <person name="Chen W."/>
            <person name="Ni D."/>
            <person name="Usadel B."/>
            <person name="Fernie A.R."/>
            <person name="Wen W."/>
        </authorList>
    </citation>
    <scope>NUCLEOTIDE SEQUENCE [LARGE SCALE GENOMIC DNA]</scope>
    <source>
        <strain evidence="2">cv. G240</strain>
    </source>
</reference>
<dbReference type="EMBL" id="JACBKZ010000011">
    <property type="protein sequence ID" value="KAF5938514.1"/>
    <property type="molecule type" value="Genomic_DNA"/>
</dbReference>
<dbReference type="AlphaFoldDB" id="A0A7J7GGH5"/>
<evidence type="ECO:0000313" key="2">
    <source>
        <dbReference type="Proteomes" id="UP000593564"/>
    </source>
</evidence>
<comment type="caution">
    <text evidence="1">The sequence shown here is derived from an EMBL/GenBank/DDBJ whole genome shotgun (WGS) entry which is preliminary data.</text>
</comment>
<accession>A0A7J7GGH5</accession>
<evidence type="ECO:0000313" key="1">
    <source>
        <dbReference type="EMBL" id="KAF5938514.1"/>
    </source>
</evidence>
<reference evidence="1 2" key="2">
    <citation type="submission" date="2020-07" db="EMBL/GenBank/DDBJ databases">
        <title>Genome assembly of wild tea tree DASZ reveals pedigree and selection history of tea varieties.</title>
        <authorList>
            <person name="Zhang W."/>
        </authorList>
    </citation>
    <scope>NUCLEOTIDE SEQUENCE [LARGE SCALE GENOMIC DNA]</scope>
    <source>
        <strain evidence="2">cv. G240</strain>
        <tissue evidence="1">Leaf</tissue>
    </source>
</reference>
<protein>
    <submittedName>
        <fullName evidence="1">Uncharacterized protein</fullName>
    </submittedName>
</protein>
<dbReference type="Proteomes" id="UP000593564">
    <property type="component" value="Unassembled WGS sequence"/>
</dbReference>
<proteinExistence type="predicted"/>
<name>A0A7J7GGH5_CAMSI</name>
<keyword evidence="2" id="KW-1185">Reference proteome</keyword>